<proteinExistence type="predicted"/>
<reference evidence="2 3" key="1">
    <citation type="journal article" date="2020" name="bioRxiv">
        <title>Sequence and annotation of 42 cannabis genomes reveals extensive copy number variation in cannabinoid synthesis and pathogen resistance genes.</title>
        <authorList>
            <person name="Mckernan K.J."/>
            <person name="Helbert Y."/>
            <person name="Kane L.T."/>
            <person name="Ebling H."/>
            <person name="Zhang L."/>
            <person name="Liu B."/>
            <person name="Eaton Z."/>
            <person name="Mclaughlin S."/>
            <person name="Kingan S."/>
            <person name="Baybayan P."/>
            <person name="Concepcion G."/>
            <person name="Jordan M."/>
            <person name="Riva A."/>
            <person name="Barbazuk W."/>
            <person name="Harkins T."/>
        </authorList>
    </citation>
    <scope>NUCLEOTIDE SEQUENCE [LARGE SCALE GENOMIC DNA]</scope>
    <source>
        <strain evidence="3">cv. Jamaican Lion 4</strain>
        <tissue evidence="2">Leaf</tissue>
    </source>
</reference>
<gene>
    <name evidence="2" type="ORF">F8388_003193</name>
</gene>
<dbReference type="GO" id="GO:0003677">
    <property type="term" value="F:DNA binding"/>
    <property type="evidence" value="ECO:0007669"/>
    <property type="project" value="InterPro"/>
</dbReference>
<dbReference type="InterPro" id="IPR025525">
    <property type="entry name" value="hAT-like_transposase_RNase-H"/>
</dbReference>
<feature type="domain" description="hAT-like transposase RNase-H fold" evidence="1">
    <location>
        <begin position="1"/>
        <end position="49"/>
    </location>
</feature>
<sequence length="131" mass="15088">MLTFIANILDPRYKLEVVNRGFRFVYNPSEADKMIKMVTNTLAHLYAFYKQQQTTQPSEAQQSQAPPSHSKSQVMDHVLLLMRILKMSLEVEVGQRKSTKISSVGGDHGPWLLCLLDWTLFSIYCFNTLDF</sequence>
<name>A0A7J6EEJ7_CANSA</name>
<evidence type="ECO:0000313" key="3">
    <source>
        <dbReference type="Proteomes" id="UP000525078"/>
    </source>
</evidence>
<evidence type="ECO:0000313" key="2">
    <source>
        <dbReference type="EMBL" id="KAF4356898.1"/>
    </source>
</evidence>
<organism evidence="2 3">
    <name type="scientific">Cannabis sativa</name>
    <name type="common">Hemp</name>
    <name type="synonym">Marijuana</name>
    <dbReference type="NCBI Taxonomy" id="3483"/>
    <lineage>
        <taxon>Eukaryota</taxon>
        <taxon>Viridiplantae</taxon>
        <taxon>Streptophyta</taxon>
        <taxon>Embryophyta</taxon>
        <taxon>Tracheophyta</taxon>
        <taxon>Spermatophyta</taxon>
        <taxon>Magnoliopsida</taxon>
        <taxon>eudicotyledons</taxon>
        <taxon>Gunneridae</taxon>
        <taxon>Pentapetalae</taxon>
        <taxon>rosids</taxon>
        <taxon>fabids</taxon>
        <taxon>Rosales</taxon>
        <taxon>Cannabaceae</taxon>
        <taxon>Cannabis</taxon>
    </lineage>
</organism>
<dbReference type="Pfam" id="PF14372">
    <property type="entry name" value="hAT-like_RNase-H"/>
    <property type="match status" value="1"/>
</dbReference>
<dbReference type="AlphaFoldDB" id="A0A7J6EEJ7"/>
<comment type="caution">
    <text evidence="2">The sequence shown here is derived from an EMBL/GenBank/DDBJ whole genome shotgun (WGS) entry which is preliminary data.</text>
</comment>
<protein>
    <recommendedName>
        <fullName evidence="1">hAT-like transposase RNase-H fold domain-containing protein</fullName>
    </recommendedName>
</protein>
<dbReference type="Proteomes" id="UP000525078">
    <property type="component" value="Unassembled WGS sequence"/>
</dbReference>
<evidence type="ECO:0000259" key="1">
    <source>
        <dbReference type="Pfam" id="PF14372"/>
    </source>
</evidence>
<dbReference type="EMBL" id="JAATIP010000244">
    <property type="protein sequence ID" value="KAF4356898.1"/>
    <property type="molecule type" value="Genomic_DNA"/>
</dbReference>
<accession>A0A7J6EEJ7</accession>